<evidence type="ECO:0000313" key="2">
    <source>
        <dbReference type="Proteomes" id="UP000054485"/>
    </source>
</evidence>
<dbReference type="AlphaFoldDB" id="A0A0D0B1R5"/>
<name>A0A0D0B1R5_9AGAM</name>
<evidence type="ECO:0000313" key="1">
    <source>
        <dbReference type="EMBL" id="KIK47936.1"/>
    </source>
</evidence>
<protein>
    <submittedName>
        <fullName evidence="1">Uncharacterized protein</fullName>
    </submittedName>
</protein>
<sequence length="95" mass="10702">MVLSPKQVCFSQESISGLIGAPHCQGCSQNFIPADPTCDMRKEHERFNCIAEYCRYLRQRRQWSCKVICLGTKPTVLRVSYSVISSSCGVTGWSH</sequence>
<organism evidence="1 2">
    <name type="scientific">Suillus luteus UH-Slu-Lm8-n1</name>
    <dbReference type="NCBI Taxonomy" id="930992"/>
    <lineage>
        <taxon>Eukaryota</taxon>
        <taxon>Fungi</taxon>
        <taxon>Dikarya</taxon>
        <taxon>Basidiomycota</taxon>
        <taxon>Agaricomycotina</taxon>
        <taxon>Agaricomycetes</taxon>
        <taxon>Agaricomycetidae</taxon>
        <taxon>Boletales</taxon>
        <taxon>Suillineae</taxon>
        <taxon>Suillaceae</taxon>
        <taxon>Suillus</taxon>
    </lineage>
</organism>
<gene>
    <name evidence="1" type="ORF">CY34DRAFT_149022</name>
</gene>
<reference evidence="2" key="2">
    <citation type="submission" date="2015-01" db="EMBL/GenBank/DDBJ databases">
        <title>Evolutionary Origins and Diversification of the Mycorrhizal Mutualists.</title>
        <authorList>
            <consortium name="DOE Joint Genome Institute"/>
            <consortium name="Mycorrhizal Genomics Consortium"/>
            <person name="Kohler A."/>
            <person name="Kuo A."/>
            <person name="Nagy L.G."/>
            <person name="Floudas D."/>
            <person name="Copeland A."/>
            <person name="Barry K.W."/>
            <person name="Cichocki N."/>
            <person name="Veneault-Fourrey C."/>
            <person name="LaButti K."/>
            <person name="Lindquist E.A."/>
            <person name="Lipzen A."/>
            <person name="Lundell T."/>
            <person name="Morin E."/>
            <person name="Murat C."/>
            <person name="Riley R."/>
            <person name="Ohm R."/>
            <person name="Sun H."/>
            <person name="Tunlid A."/>
            <person name="Henrissat B."/>
            <person name="Grigoriev I.V."/>
            <person name="Hibbett D.S."/>
            <person name="Martin F."/>
        </authorList>
    </citation>
    <scope>NUCLEOTIDE SEQUENCE [LARGE SCALE GENOMIC DNA]</scope>
    <source>
        <strain evidence="2">UH-Slu-Lm8-n1</strain>
    </source>
</reference>
<reference evidence="1 2" key="1">
    <citation type="submission" date="2014-04" db="EMBL/GenBank/DDBJ databases">
        <authorList>
            <consortium name="DOE Joint Genome Institute"/>
            <person name="Kuo A."/>
            <person name="Ruytinx J."/>
            <person name="Rineau F."/>
            <person name="Colpaert J."/>
            <person name="Kohler A."/>
            <person name="Nagy L.G."/>
            <person name="Floudas D."/>
            <person name="Copeland A."/>
            <person name="Barry K.W."/>
            <person name="Cichocki N."/>
            <person name="Veneault-Fourrey C."/>
            <person name="LaButti K."/>
            <person name="Lindquist E.A."/>
            <person name="Lipzen A."/>
            <person name="Lundell T."/>
            <person name="Morin E."/>
            <person name="Murat C."/>
            <person name="Sun H."/>
            <person name="Tunlid A."/>
            <person name="Henrissat B."/>
            <person name="Grigoriev I.V."/>
            <person name="Hibbett D.S."/>
            <person name="Martin F."/>
            <person name="Nordberg H.P."/>
            <person name="Cantor M.N."/>
            <person name="Hua S.X."/>
        </authorList>
    </citation>
    <scope>NUCLEOTIDE SEQUENCE [LARGE SCALE GENOMIC DNA]</scope>
    <source>
        <strain evidence="1 2">UH-Slu-Lm8-n1</strain>
    </source>
</reference>
<accession>A0A0D0B1R5</accession>
<dbReference type="HOGENOM" id="CLU_2374180_0_0_1"/>
<proteinExistence type="predicted"/>
<dbReference type="Proteomes" id="UP000054485">
    <property type="component" value="Unassembled WGS sequence"/>
</dbReference>
<keyword evidence="2" id="KW-1185">Reference proteome</keyword>
<dbReference type="InParanoid" id="A0A0D0B1R5"/>
<dbReference type="EMBL" id="KN835142">
    <property type="protein sequence ID" value="KIK47936.1"/>
    <property type="molecule type" value="Genomic_DNA"/>
</dbReference>